<dbReference type="CTD" id="8231969"/>
<feature type="domain" description="C2H2-type" evidence="6">
    <location>
        <begin position="148"/>
        <end position="176"/>
    </location>
</feature>
<feature type="domain" description="C2H2-type" evidence="6">
    <location>
        <begin position="120"/>
        <end position="147"/>
    </location>
</feature>
<evidence type="ECO:0000256" key="3">
    <source>
        <dbReference type="ARBA" id="ARBA00022771"/>
    </source>
</evidence>
<dbReference type="GO" id="GO:0008270">
    <property type="term" value="F:zinc ion binding"/>
    <property type="evidence" value="ECO:0007669"/>
    <property type="project" value="UniProtKB-KW"/>
</dbReference>
<dbReference type="OMA" id="RLECHIC"/>
<protein>
    <recommendedName>
        <fullName evidence="6">C2H2-type domain-containing protein</fullName>
    </recommendedName>
</protein>
<dbReference type="SMART" id="SM00355">
    <property type="entry name" value="ZnF_C2H2"/>
    <property type="match status" value="9"/>
</dbReference>
<evidence type="ECO:0000256" key="4">
    <source>
        <dbReference type="ARBA" id="ARBA00022833"/>
    </source>
</evidence>
<keyword evidence="9" id="KW-1185">Reference proteome</keyword>
<dbReference type="KEGG" id="phu:Phum_PHUM351450"/>
<name>E0VP38_PEDHC</name>
<gene>
    <name evidence="8" type="primary">8231969</name>
    <name evidence="7" type="ORF">Phum_PHUM351450</name>
</gene>
<dbReference type="FunFam" id="3.30.160.60:FF:000446">
    <property type="entry name" value="Zinc finger protein"/>
    <property type="match status" value="1"/>
</dbReference>
<reference evidence="7" key="2">
    <citation type="submission" date="2007-04" db="EMBL/GenBank/DDBJ databases">
        <title>The genome of the human body louse.</title>
        <authorList>
            <consortium name="The Human Body Louse Genome Consortium"/>
            <person name="Kirkness E."/>
            <person name="Walenz B."/>
            <person name="Hass B."/>
            <person name="Bruggner R."/>
            <person name="Strausberg R."/>
        </authorList>
    </citation>
    <scope>NUCLEOTIDE SEQUENCE</scope>
    <source>
        <strain evidence="7">USDA</strain>
    </source>
</reference>
<feature type="domain" description="C2H2-type" evidence="6">
    <location>
        <begin position="204"/>
        <end position="232"/>
    </location>
</feature>
<dbReference type="PANTHER" id="PTHR24408">
    <property type="entry name" value="ZINC FINGER PROTEIN"/>
    <property type="match status" value="1"/>
</dbReference>
<dbReference type="PANTHER" id="PTHR24408:SF58">
    <property type="entry name" value="TRANSCRIPTION FACTOR (TFIIIA), PUTATIVE (AFU_ORTHOLOGUE AFUA_1G05150)-RELATED"/>
    <property type="match status" value="1"/>
</dbReference>
<dbReference type="PROSITE" id="PS00028">
    <property type="entry name" value="ZINC_FINGER_C2H2_1"/>
    <property type="match status" value="9"/>
</dbReference>
<dbReference type="HOGENOM" id="CLU_691358_0_0_1"/>
<dbReference type="PROSITE" id="PS50157">
    <property type="entry name" value="ZINC_FINGER_C2H2_2"/>
    <property type="match status" value="8"/>
</dbReference>
<feature type="domain" description="C2H2-type" evidence="6">
    <location>
        <begin position="265"/>
        <end position="293"/>
    </location>
</feature>
<dbReference type="InterPro" id="IPR013087">
    <property type="entry name" value="Znf_C2H2_type"/>
</dbReference>
<accession>E0VP38</accession>
<keyword evidence="4" id="KW-0862">Zinc</keyword>
<evidence type="ECO:0000313" key="9">
    <source>
        <dbReference type="Proteomes" id="UP000009046"/>
    </source>
</evidence>
<dbReference type="eggNOG" id="KOG1721">
    <property type="taxonomic scope" value="Eukaryota"/>
</dbReference>
<dbReference type="GO" id="GO:0005634">
    <property type="term" value="C:nucleus"/>
    <property type="evidence" value="ECO:0007669"/>
    <property type="project" value="TreeGrafter"/>
</dbReference>
<evidence type="ECO:0000259" key="6">
    <source>
        <dbReference type="PROSITE" id="PS50157"/>
    </source>
</evidence>
<feature type="domain" description="C2H2-type" evidence="6">
    <location>
        <begin position="92"/>
        <end position="119"/>
    </location>
</feature>
<dbReference type="AlphaFoldDB" id="E0VP38"/>
<dbReference type="GeneID" id="8231969"/>
<dbReference type="GO" id="GO:0043565">
    <property type="term" value="F:sequence-specific DNA binding"/>
    <property type="evidence" value="ECO:0007669"/>
    <property type="project" value="TreeGrafter"/>
</dbReference>
<sequence>MRFFSFVQSKNRKECTLTLNGDTHLYFVLKFYDRSIINLFFSNYIENAWLKMTAEKDESKSYKCDRCYKCFASDLRLQKHKLVHGSDEIKPYQCETCLKRFLNKSALTCHSKTHDDNKSVNCPICKNEFKNVLDLKKHFKVHSTNGSYTCPNCYKIFNDYISIRKHLRTSHSEKRHICTECGKLFFTLDKLRIHSLRHSDVREFLCANCGKQFKRKDKLKEHMKRMHSAERELKTGSLALRILNKKERKFSSEMVSSVTFERFMFKCRNCMVGFKRRGMLVNHLAKRHPEILPNTVPELNLPILKATRDYFCQYCEKIYKSSSKRKAHILKNHPGAELPMSNRQKGGVPEIPGVLNSTFSLMVGNVKTAPQECKWCYKQYASKAKLLQHQRKKHVCLLT</sequence>
<dbReference type="InParanoid" id="E0VP38"/>
<dbReference type="SUPFAM" id="SSF57667">
    <property type="entry name" value="beta-beta-alpha zinc fingers"/>
    <property type="match status" value="5"/>
</dbReference>
<dbReference type="EMBL" id="DS235354">
    <property type="protein sequence ID" value="EEB15144.1"/>
    <property type="molecule type" value="Genomic_DNA"/>
</dbReference>
<dbReference type="RefSeq" id="XP_002427882.1">
    <property type="nucleotide sequence ID" value="XM_002427837.1"/>
</dbReference>
<feature type="domain" description="C2H2-type" evidence="6">
    <location>
        <begin position="371"/>
        <end position="394"/>
    </location>
</feature>
<feature type="domain" description="C2H2-type" evidence="6">
    <location>
        <begin position="176"/>
        <end position="203"/>
    </location>
</feature>
<keyword evidence="3 5" id="KW-0863">Zinc-finger</keyword>
<keyword evidence="1" id="KW-0479">Metal-binding</keyword>
<dbReference type="Proteomes" id="UP000009046">
    <property type="component" value="Unassembled WGS sequence"/>
</dbReference>
<dbReference type="VEuPathDB" id="VectorBase:PHUM351450"/>
<dbReference type="EMBL" id="AAZO01004085">
    <property type="status" value="NOT_ANNOTATED_CDS"/>
    <property type="molecule type" value="Genomic_DNA"/>
</dbReference>
<evidence type="ECO:0000256" key="2">
    <source>
        <dbReference type="ARBA" id="ARBA00022737"/>
    </source>
</evidence>
<dbReference type="OrthoDB" id="3535323at2759"/>
<feature type="domain" description="C2H2-type" evidence="6">
    <location>
        <begin position="62"/>
        <end position="89"/>
    </location>
</feature>
<proteinExistence type="predicted"/>
<evidence type="ECO:0000313" key="7">
    <source>
        <dbReference type="EMBL" id="EEB15144.1"/>
    </source>
</evidence>
<dbReference type="Pfam" id="PF00096">
    <property type="entry name" value="zf-C2H2"/>
    <property type="match status" value="2"/>
</dbReference>
<dbReference type="Gene3D" id="3.30.160.60">
    <property type="entry name" value="Classic Zinc Finger"/>
    <property type="match status" value="4"/>
</dbReference>
<reference evidence="8" key="3">
    <citation type="submission" date="2021-02" db="UniProtKB">
        <authorList>
            <consortium name="EnsemblMetazoa"/>
        </authorList>
    </citation>
    <scope>IDENTIFICATION</scope>
    <source>
        <strain evidence="8">USDA</strain>
    </source>
</reference>
<organism>
    <name type="scientific">Pediculus humanus subsp. corporis</name>
    <name type="common">Body louse</name>
    <dbReference type="NCBI Taxonomy" id="121224"/>
    <lineage>
        <taxon>Eukaryota</taxon>
        <taxon>Metazoa</taxon>
        <taxon>Ecdysozoa</taxon>
        <taxon>Arthropoda</taxon>
        <taxon>Hexapoda</taxon>
        <taxon>Insecta</taxon>
        <taxon>Pterygota</taxon>
        <taxon>Neoptera</taxon>
        <taxon>Paraneoptera</taxon>
        <taxon>Psocodea</taxon>
        <taxon>Troctomorpha</taxon>
        <taxon>Phthiraptera</taxon>
        <taxon>Anoplura</taxon>
        <taxon>Pediculidae</taxon>
        <taxon>Pediculus</taxon>
    </lineage>
</organism>
<dbReference type="EnsemblMetazoa" id="PHUM351450-RA">
    <property type="protein sequence ID" value="PHUM351450-PA"/>
    <property type="gene ID" value="PHUM351450"/>
</dbReference>
<evidence type="ECO:0000256" key="5">
    <source>
        <dbReference type="PROSITE-ProRule" id="PRU00042"/>
    </source>
</evidence>
<dbReference type="GO" id="GO:0000981">
    <property type="term" value="F:DNA-binding transcription factor activity, RNA polymerase II-specific"/>
    <property type="evidence" value="ECO:0007669"/>
    <property type="project" value="TreeGrafter"/>
</dbReference>
<evidence type="ECO:0000256" key="1">
    <source>
        <dbReference type="ARBA" id="ARBA00022723"/>
    </source>
</evidence>
<dbReference type="FunFam" id="3.30.160.60:FF:000347">
    <property type="entry name" value="PR domain zinc finger protein 10"/>
    <property type="match status" value="1"/>
</dbReference>
<reference evidence="7" key="1">
    <citation type="submission" date="2007-04" db="EMBL/GenBank/DDBJ databases">
        <title>Annotation of Pediculus humanus corporis strain USDA.</title>
        <authorList>
            <person name="Kirkness E."/>
            <person name="Hannick L."/>
            <person name="Hass B."/>
            <person name="Bruggner R."/>
            <person name="Lawson D."/>
            <person name="Bidwell S."/>
            <person name="Joardar V."/>
            <person name="Caler E."/>
            <person name="Walenz B."/>
            <person name="Inman J."/>
            <person name="Schobel S."/>
            <person name="Galinsky K."/>
            <person name="Amedeo P."/>
            <person name="Strausberg R."/>
        </authorList>
    </citation>
    <scope>NUCLEOTIDE SEQUENCE</scope>
    <source>
        <strain evidence="7">USDA</strain>
    </source>
</reference>
<keyword evidence="2" id="KW-0677">Repeat</keyword>
<dbReference type="InterPro" id="IPR036236">
    <property type="entry name" value="Znf_C2H2_sf"/>
</dbReference>
<evidence type="ECO:0000313" key="8">
    <source>
        <dbReference type="EnsemblMetazoa" id="PHUM351450-PA"/>
    </source>
</evidence>